<dbReference type="AlphaFoldDB" id="A0A2P2KPK1"/>
<feature type="region of interest" description="Disordered" evidence="1">
    <location>
        <begin position="59"/>
        <end position="88"/>
    </location>
</feature>
<organism evidence="2">
    <name type="scientific">Rhizophora mucronata</name>
    <name type="common">Asiatic mangrove</name>
    <dbReference type="NCBI Taxonomy" id="61149"/>
    <lineage>
        <taxon>Eukaryota</taxon>
        <taxon>Viridiplantae</taxon>
        <taxon>Streptophyta</taxon>
        <taxon>Embryophyta</taxon>
        <taxon>Tracheophyta</taxon>
        <taxon>Spermatophyta</taxon>
        <taxon>Magnoliopsida</taxon>
        <taxon>eudicotyledons</taxon>
        <taxon>Gunneridae</taxon>
        <taxon>Pentapetalae</taxon>
        <taxon>rosids</taxon>
        <taxon>fabids</taxon>
        <taxon>Malpighiales</taxon>
        <taxon>Rhizophoraceae</taxon>
        <taxon>Rhizophora</taxon>
    </lineage>
</organism>
<proteinExistence type="predicted"/>
<dbReference type="EMBL" id="GGEC01027149">
    <property type="protein sequence ID" value="MBX07633.1"/>
    <property type="molecule type" value="Transcribed_RNA"/>
</dbReference>
<sequence>MSCKFYLFIYSSIFEFKKELKFRVTQKQTQSKPIQNHKFIQKQGVLSVNQNLQHADIERERERKSLGLPACAPFNRAREKEREGKRKD</sequence>
<feature type="compositionally biased region" description="Basic and acidic residues" evidence="1">
    <location>
        <begin position="76"/>
        <end position="88"/>
    </location>
</feature>
<accession>A0A2P2KPK1</accession>
<evidence type="ECO:0000256" key="1">
    <source>
        <dbReference type="SAM" id="MobiDB-lite"/>
    </source>
</evidence>
<protein>
    <submittedName>
        <fullName evidence="2">Uncharacterized protein</fullName>
    </submittedName>
</protein>
<name>A0A2P2KPK1_RHIMU</name>
<reference evidence="2" key="1">
    <citation type="submission" date="2018-02" db="EMBL/GenBank/DDBJ databases">
        <title>Rhizophora mucronata_Transcriptome.</title>
        <authorList>
            <person name="Meera S.P."/>
            <person name="Sreeshan A."/>
            <person name="Augustine A."/>
        </authorList>
    </citation>
    <scope>NUCLEOTIDE SEQUENCE</scope>
    <source>
        <tissue evidence="2">Leaf</tissue>
    </source>
</reference>
<evidence type="ECO:0000313" key="2">
    <source>
        <dbReference type="EMBL" id="MBX07633.1"/>
    </source>
</evidence>